<dbReference type="OrthoDB" id="8549814at2"/>
<dbReference type="STRING" id="152573.SAMN04488051_102169"/>
<dbReference type="Proteomes" id="UP000198773">
    <property type="component" value="Unassembled WGS sequence"/>
</dbReference>
<reference evidence="2 3" key="1">
    <citation type="submission" date="2016-10" db="EMBL/GenBank/DDBJ databases">
        <authorList>
            <person name="de Groot N.N."/>
        </authorList>
    </citation>
    <scope>NUCLEOTIDE SEQUENCE [LARGE SCALE GENOMIC DNA]</scope>
    <source>
        <strain evidence="2 3">CGMCC 1.3430</strain>
    </source>
</reference>
<organism evidence="2 3">
    <name type="scientific">Alkalimonas amylolytica</name>
    <dbReference type="NCBI Taxonomy" id="152573"/>
    <lineage>
        <taxon>Bacteria</taxon>
        <taxon>Pseudomonadati</taxon>
        <taxon>Pseudomonadota</taxon>
        <taxon>Gammaproteobacteria</taxon>
        <taxon>Alkalimonas</taxon>
    </lineage>
</organism>
<feature type="transmembrane region" description="Helical" evidence="1">
    <location>
        <begin position="15"/>
        <end position="37"/>
    </location>
</feature>
<evidence type="ECO:0000313" key="2">
    <source>
        <dbReference type="EMBL" id="SEA22554.1"/>
    </source>
</evidence>
<evidence type="ECO:0000256" key="1">
    <source>
        <dbReference type="SAM" id="Phobius"/>
    </source>
</evidence>
<dbReference type="AlphaFoldDB" id="A0A1H3ZGX5"/>
<keyword evidence="1" id="KW-1133">Transmembrane helix</keyword>
<feature type="transmembrane region" description="Helical" evidence="1">
    <location>
        <begin position="106"/>
        <end position="131"/>
    </location>
</feature>
<keyword evidence="1" id="KW-0812">Transmembrane</keyword>
<proteinExistence type="predicted"/>
<keyword evidence="1" id="KW-0472">Membrane</keyword>
<sequence length="136" mass="14498">MTRLDWFSPGHPAQLLLGLAIWSLWFIAMYAGLSVACQLNPPQVQQGPFTLLNAGLFILTLLVSALLFYLAWRSHRARGSLPATSQEKDPTEGAAAHQVATAVGRFIGFVSTVLYCIAAVATLAGGLPVLVMSPCS</sequence>
<gene>
    <name evidence="2" type="ORF">SAMN04488051_102169</name>
</gene>
<feature type="transmembrane region" description="Helical" evidence="1">
    <location>
        <begin position="49"/>
        <end position="72"/>
    </location>
</feature>
<dbReference type="RefSeq" id="WP_091340125.1">
    <property type="nucleotide sequence ID" value="NZ_FNRM01000002.1"/>
</dbReference>
<name>A0A1H3ZGX5_ALKAM</name>
<accession>A0A1H3ZGX5</accession>
<protein>
    <submittedName>
        <fullName evidence="2">Uncharacterized protein</fullName>
    </submittedName>
</protein>
<keyword evidence="3" id="KW-1185">Reference proteome</keyword>
<dbReference type="EMBL" id="FNRM01000002">
    <property type="protein sequence ID" value="SEA22554.1"/>
    <property type="molecule type" value="Genomic_DNA"/>
</dbReference>
<evidence type="ECO:0000313" key="3">
    <source>
        <dbReference type="Proteomes" id="UP000198773"/>
    </source>
</evidence>